<name>D2V476_NAEGR</name>
<feature type="transmembrane region" description="Helical" evidence="2">
    <location>
        <begin position="149"/>
        <end position="176"/>
    </location>
</feature>
<keyword evidence="2" id="KW-0812">Transmembrane</keyword>
<dbReference type="OrthoDB" id="10461486at2759"/>
<dbReference type="InParanoid" id="D2V476"/>
<dbReference type="AlphaFoldDB" id="D2V476"/>
<organism evidence="4">
    <name type="scientific">Naegleria gruberi</name>
    <name type="common">Amoeba</name>
    <dbReference type="NCBI Taxonomy" id="5762"/>
    <lineage>
        <taxon>Eukaryota</taxon>
        <taxon>Discoba</taxon>
        <taxon>Heterolobosea</taxon>
        <taxon>Tetramitia</taxon>
        <taxon>Eutetramitia</taxon>
        <taxon>Vahlkampfiidae</taxon>
        <taxon>Naegleria</taxon>
    </lineage>
</organism>
<sequence>MLKQSILSSRRLLSSGTFNYFRTSLNNNNFLSVIANHKGLDHQFSSCLFAKQSLNSNQSSSNNSNNTTTSESSKTEEELRQEIAEEERKIKELEKQLYSEKQAMSMIFKASGSSFGFKRRSDDGDANNPNIPQLSPEESLKARVLGYKLASLALVYGTLLNVAAAIIFILICYFVFDIKTVLDLKNVIRRIIRGKDYQHADENLTPEQRVEKMTQLFKSTIVKQNEIKDSEKEDKSENQN</sequence>
<evidence type="ECO:0000256" key="2">
    <source>
        <dbReference type="SAM" id="Phobius"/>
    </source>
</evidence>
<accession>D2V476</accession>
<dbReference type="GeneID" id="8848401"/>
<evidence type="ECO:0000256" key="1">
    <source>
        <dbReference type="SAM" id="MobiDB-lite"/>
    </source>
</evidence>
<feature type="region of interest" description="Disordered" evidence="1">
    <location>
        <begin position="55"/>
        <end position="83"/>
    </location>
</feature>
<dbReference type="EMBL" id="GG738851">
    <property type="protein sequence ID" value="EFC48333.1"/>
    <property type="molecule type" value="Genomic_DNA"/>
</dbReference>
<feature type="compositionally biased region" description="Low complexity" evidence="1">
    <location>
        <begin position="55"/>
        <end position="72"/>
    </location>
</feature>
<protein>
    <submittedName>
        <fullName evidence="3">Predicted protein</fullName>
    </submittedName>
</protein>
<dbReference type="RefSeq" id="XP_002681077.1">
    <property type="nucleotide sequence ID" value="XM_002681031.1"/>
</dbReference>
<reference evidence="3 4" key="1">
    <citation type="journal article" date="2010" name="Cell">
        <title>The genome of Naegleria gruberi illuminates early eukaryotic versatility.</title>
        <authorList>
            <person name="Fritz-Laylin L.K."/>
            <person name="Prochnik S.E."/>
            <person name="Ginger M.L."/>
            <person name="Dacks J.B."/>
            <person name="Carpenter M.L."/>
            <person name="Field M.C."/>
            <person name="Kuo A."/>
            <person name="Paredez A."/>
            <person name="Chapman J."/>
            <person name="Pham J."/>
            <person name="Shu S."/>
            <person name="Neupane R."/>
            <person name="Cipriano M."/>
            <person name="Mancuso J."/>
            <person name="Tu H."/>
            <person name="Salamov A."/>
            <person name="Lindquist E."/>
            <person name="Shapiro H."/>
            <person name="Lucas S."/>
            <person name="Grigoriev I.V."/>
            <person name="Cande W.Z."/>
            <person name="Fulton C."/>
            <person name="Rokhsar D.S."/>
            <person name="Dawson S.C."/>
        </authorList>
    </citation>
    <scope>NUCLEOTIDE SEQUENCE [LARGE SCALE GENOMIC DNA]</scope>
    <source>
        <strain evidence="3 4">NEG-M</strain>
    </source>
</reference>
<evidence type="ECO:0000313" key="3">
    <source>
        <dbReference type="EMBL" id="EFC48333.1"/>
    </source>
</evidence>
<proteinExistence type="predicted"/>
<dbReference type="VEuPathDB" id="AmoebaDB:NAEGRDRAFT_46560"/>
<keyword evidence="2" id="KW-0472">Membrane</keyword>
<dbReference type="KEGG" id="ngr:NAEGRDRAFT_46560"/>
<keyword evidence="4" id="KW-1185">Reference proteome</keyword>
<gene>
    <name evidence="3" type="ORF">NAEGRDRAFT_46560</name>
</gene>
<dbReference type="Proteomes" id="UP000006671">
    <property type="component" value="Unassembled WGS sequence"/>
</dbReference>
<feature type="compositionally biased region" description="Basic and acidic residues" evidence="1">
    <location>
        <begin position="73"/>
        <end position="83"/>
    </location>
</feature>
<keyword evidence="2" id="KW-1133">Transmembrane helix</keyword>
<evidence type="ECO:0000313" key="4">
    <source>
        <dbReference type="Proteomes" id="UP000006671"/>
    </source>
</evidence>